<protein>
    <recommendedName>
        <fullName evidence="3">IPT/TIG domain-containing protein</fullName>
    </recommendedName>
</protein>
<gene>
    <name evidence="1" type="ORF">EG028_20410</name>
</gene>
<dbReference type="InterPro" id="IPR013783">
    <property type="entry name" value="Ig-like_fold"/>
</dbReference>
<sequence length="301" mass="32693">MNMQRLTIMLTAALFVAFTACKKEYEQYHHTHIISFTIADVNGSPVKALTDSGRISISWLHAWPLPDSVTPEIVLPEGAVITPASGTKVPLKEGFIYTITAADGTKQTWKLKLDIRQAEPVMTIQPGTVVRTGSVFTISGNNFVEDLAQTSLFLVDKNGADTIRLPVTALTFQSVSVTIPATVDTGSYYIKMISGIKTAYSASVKVMYPLPVITWSTGTTYKRGETVTLKGTGLRNITGVGLGSTAIEGPFHALEVISHKIDEITLKIPADFPQAPYFMYIQYQSAATGTSTSYVFVRIAD</sequence>
<keyword evidence="2" id="KW-1185">Reference proteome</keyword>
<dbReference type="Proteomes" id="UP000279089">
    <property type="component" value="Unassembled WGS sequence"/>
</dbReference>
<dbReference type="PROSITE" id="PS51257">
    <property type="entry name" value="PROKAR_LIPOPROTEIN"/>
    <property type="match status" value="1"/>
</dbReference>
<reference evidence="2" key="1">
    <citation type="submission" date="2018-11" db="EMBL/GenBank/DDBJ databases">
        <title>Chitinophaga lutea sp.nov., isolate from arsenic contaminated soil.</title>
        <authorList>
            <person name="Zong Y."/>
        </authorList>
    </citation>
    <scope>NUCLEOTIDE SEQUENCE [LARGE SCALE GENOMIC DNA]</scope>
    <source>
        <strain evidence="2">YLT18</strain>
    </source>
</reference>
<comment type="caution">
    <text evidence="1">The sequence shown here is derived from an EMBL/GenBank/DDBJ whole genome shotgun (WGS) entry which is preliminary data.</text>
</comment>
<evidence type="ECO:0000313" key="2">
    <source>
        <dbReference type="Proteomes" id="UP000279089"/>
    </source>
</evidence>
<evidence type="ECO:0008006" key="3">
    <source>
        <dbReference type="Google" id="ProtNLM"/>
    </source>
</evidence>
<dbReference type="EMBL" id="RMBX01000011">
    <property type="protein sequence ID" value="RPD39483.1"/>
    <property type="molecule type" value="Genomic_DNA"/>
</dbReference>
<organism evidence="1 2">
    <name type="scientific">Chitinophaga barathri</name>
    <dbReference type="NCBI Taxonomy" id="1647451"/>
    <lineage>
        <taxon>Bacteria</taxon>
        <taxon>Pseudomonadati</taxon>
        <taxon>Bacteroidota</taxon>
        <taxon>Chitinophagia</taxon>
        <taxon>Chitinophagales</taxon>
        <taxon>Chitinophagaceae</taxon>
        <taxon>Chitinophaga</taxon>
    </lineage>
</organism>
<dbReference type="AlphaFoldDB" id="A0A3N4MVR6"/>
<dbReference type="Gene3D" id="2.60.40.10">
    <property type="entry name" value="Immunoglobulins"/>
    <property type="match status" value="1"/>
</dbReference>
<dbReference type="OrthoDB" id="677497at2"/>
<name>A0A3N4MVR6_9BACT</name>
<accession>A0A3N4MVR6</accession>
<proteinExistence type="predicted"/>
<dbReference type="Gene3D" id="2.60.40.2340">
    <property type="match status" value="1"/>
</dbReference>
<evidence type="ECO:0000313" key="1">
    <source>
        <dbReference type="EMBL" id="RPD39483.1"/>
    </source>
</evidence>